<keyword evidence="4" id="KW-0804">Transcription</keyword>
<dbReference type="PANTHER" id="PTHR31072:SF87">
    <property type="entry name" value="TRANSCRIPTION FACTOR TCP12"/>
    <property type="match status" value="1"/>
</dbReference>
<dbReference type="PROSITE" id="PS51369">
    <property type="entry name" value="TCP"/>
    <property type="match status" value="1"/>
</dbReference>
<evidence type="ECO:0000256" key="3">
    <source>
        <dbReference type="ARBA" id="ARBA00023125"/>
    </source>
</evidence>
<dbReference type="InterPro" id="IPR017887">
    <property type="entry name" value="TF_TCP_subgr"/>
</dbReference>
<dbReference type="EMBL" id="JADFTS010000002">
    <property type="protein sequence ID" value="KAF9618228.1"/>
    <property type="molecule type" value="Genomic_DNA"/>
</dbReference>
<evidence type="ECO:0000256" key="1">
    <source>
        <dbReference type="ARBA" id="ARBA00004123"/>
    </source>
</evidence>
<keyword evidence="3" id="KW-0238">DNA-binding</keyword>
<sequence length="289" mass="32926">MYTSNNFVDQNDMFFEFSPTFLDHDDYSFFQFVPQEQLMEIVAPSRESVEETMINKAVSSTTINLRDALHNGNGGSCKKVYRMSGKNPRKRSGKKDRHSKIVTAQGTRDRRMRLSLEIARKFFNLQDTLGFEKASKTVEWLLRQAEEAIHELGERCTGDTKSVSCSTECDVVSEIDEGQNVIFKAKSLDRAVSREKTKNKSSCRTTFYQNNFVTSQGQSSNNNNNNNISLPTIPENWSIDFAKLHASYWANLSVGNVQDPIASLNFLTTSAYRLQSQTVDLNQFYGKPW</sequence>
<protein>
    <recommendedName>
        <fullName evidence="6">TCP domain-containing protein</fullName>
    </recommendedName>
</protein>
<comment type="subcellular location">
    <subcellularLocation>
        <location evidence="1">Nucleus</location>
    </subcellularLocation>
</comment>
<proteinExistence type="predicted"/>
<dbReference type="Proteomes" id="UP000631114">
    <property type="component" value="Unassembled WGS sequence"/>
</dbReference>
<evidence type="ECO:0000313" key="8">
    <source>
        <dbReference type="Proteomes" id="UP000631114"/>
    </source>
</evidence>
<accession>A0A835IKH7</accession>
<dbReference type="AlphaFoldDB" id="A0A835IKH7"/>
<dbReference type="OrthoDB" id="1896834at2759"/>
<dbReference type="GO" id="GO:0043565">
    <property type="term" value="F:sequence-specific DNA binding"/>
    <property type="evidence" value="ECO:0007669"/>
    <property type="project" value="TreeGrafter"/>
</dbReference>
<dbReference type="GO" id="GO:0003700">
    <property type="term" value="F:DNA-binding transcription factor activity"/>
    <property type="evidence" value="ECO:0007669"/>
    <property type="project" value="InterPro"/>
</dbReference>
<gene>
    <name evidence="7" type="ORF">IFM89_000863</name>
</gene>
<dbReference type="GO" id="GO:0005634">
    <property type="term" value="C:nucleus"/>
    <property type="evidence" value="ECO:0007669"/>
    <property type="project" value="UniProtKB-SubCell"/>
</dbReference>
<keyword evidence="2" id="KW-0805">Transcription regulation</keyword>
<name>A0A835IKH7_9MAGN</name>
<evidence type="ECO:0000313" key="7">
    <source>
        <dbReference type="EMBL" id="KAF9618228.1"/>
    </source>
</evidence>
<reference evidence="7 8" key="1">
    <citation type="submission" date="2020-10" db="EMBL/GenBank/DDBJ databases">
        <title>The Coptis chinensis genome and diversification of protoberbering-type alkaloids.</title>
        <authorList>
            <person name="Wang B."/>
            <person name="Shu S."/>
            <person name="Song C."/>
            <person name="Liu Y."/>
        </authorList>
    </citation>
    <scope>NUCLEOTIDE SEQUENCE [LARGE SCALE GENOMIC DNA]</scope>
    <source>
        <strain evidence="7">HL-2020</strain>
        <tissue evidence="7">Leaf</tissue>
    </source>
</reference>
<dbReference type="PANTHER" id="PTHR31072">
    <property type="entry name" value="TRANSCRIPTION FACTOR TCP4-RELATED"/>
    <property type="match status" value="1"/>
</dbReference>
<feature type="domain" description="TCP" evidence="6">
    <location>
        <begin position="94"/>
        <end position="152"/>
    </location>
</feature>
<dbReference type="Pfam" id="PF03634">
    <property type="entry name" value="TCP"/>
    <property type="match status" value="1"/>
</dbReference>
<evidence type="ECO:0000256" key="4">
    <source>
        <dbReference type="ARBA" id="ARBA00023163"/>
    </source>
</evidence>
<evidence type="ECO:0000256" key="2">
    <source>
        <dbReference type="ARBA" id="ARBA00023015"/>
    </source>
</evidence>
<comment type="caution">
    <text evidence="7">The sequence shown here is derived from an EMBL/GenBank/DDBJ whole genome shotgun (WGS) entry which is preliminary data.</text>
</comment>
<evidence type="ECO:0000256" key="5">
    <source>
        <dbReference type="ARBA" id="ARBA00023242"/>
    </source>
</evidence>
<dbReference type="InterPro" id="IPR005333">
    <property type="entry name" value="Transcription_factor_TCP"/>
</dbReference>
<dbReference type="GO" id="GO:2000032">
    <property type="term" value="P:regulation of secondary shoot formation"/>
    <property type="evidence" value="ECO:0007669"/>
    <property type="project" value="TreeGrafter"/>
</dbReference>
<keyword evidence="5" id="KW-0539">Nucleus</keyword>
<keyword evidence="8" id="KW-1185">Reference proteome</keyword>
<organism evidence="7 8">
    <name type="scientific">Coptis chinensis</name>
    <dbReference type="NCBI Taxonomy" id="261450"/>
    <lineage>
        <taxon>Eukaryota</taxon>
        <taxon>Viridiplantae</taxon>
        <taxon>Streptophyta</taxon>
        <taxon>Embryophyta</taxon>
        <taxon>Tracheophyta</taxon>
        <taxon>Spermatophyta</taxon>
        <taxon>Magnoliopsida</taxon>
        <taxon>Ranunculales</taxon>
        <taxon>Ranunculaceae</taxon>
        <taxon>Coptidoideae</taxon>
        <taxon>Coptis</taxon>
    </lineage>
</organism>
<evidence type="ECO:0000259" key="6">
    <source>
        <dbReference type="PROSITE" id="PS51369"/>
    </source>
</evidence>